<dbReference type="EMBL" id="KN818230">
    <property type="protein sequence ID" value="KIL67890.1"/>
    <property type="molecule type" value="Genomic_DNA"/>
</dbReference>
<organism evidence="3 4">
    <name type="scientific">Amanita muscaria (strain Koide BX008)</name>
    <dbReference type="NCBI Taxonomy" id="946122"/>
    <lineage>
        <taxon>Eukaryota</taxon>
        <taxon>Fungi</taxon>
        <taxon>Dikarya</taxon>
        <taxon>Basidiomycota</taxon>
        <taxon>Agaricomycotina</taxon>
        <taxon>Agaricomycetes</taxon>
        <taxon>Agaricomycetidae</taxon>
        <taxon>Agaricales</taxon>
        <taxon>Pluteineae</taxon>
        <taxon>Amanitaceae</taxon>
        <taxon>Amanita</taxon>
    </lineage>
</organism>
<dbReference type="Proteomes" id="UP000054549">
    <property type="component" value="Unassembled WGS sequence"/>
</dbReference>
<evidence type="ECO:0000256" key="2">
    <source>
        <dbReference type="SAM" id="MobiDB-lite"/>
    </source>
</evidence>
<keyword evidence="4" id="KW-1185">Reference proteome</keyword>
<reference evidence="3 4" key="1">
    <citation type="submission" date="2014-04" db="EMBL/GenBank/DDBJ databases">
        <title>Evolutionary Origins and Diversification of the Mycorrhizal Mutualists.</title>
        <authorList>
            <consortium name="DOE Joint Genome Institute"/>
            <consortium name="Mycorrhizal Genomics Consortium"/>
            <person name="Kohler A."/>
            <person name="Kuo A."/>
            <person name="Nagy L.G."/>
            <person name="Floudas D."/>
            <person name="Copeland A."/>
            <person name="Barry K.W."/>
            <person name="Cichocki N."/>
            <person name="Veneault-Fourrey C."/>
            <person name="LaButti K."/>
            <person name="Lindquist E.A."/>
            <person name="Lipzen A."/>
            <person name="Lundell T."/>
            <person name="Morin E."/>
            <person name="Murat C."/>
            <person name="Riley R."/>
            <person name="Ohm R."/>
            <person name="Sun H."/>
            <person name="Tunlid A."/>
            <person name="Henrissat B."/>
            <person name="Grigoriev I.V."/>
            <person name="Hibbett D.S."/>
            <person name="Martin F."/>
        </authorList>
    </citation>
    <scope>NUCLEOTIDE SEQUENCE [LARGE SCALE GENOMIC DNA]</scope>
    <source>
        <strain evidence="3 4">Koide BX008</strain>
    </source>
</reference>
<dbReference type="AlphaFoldDB" id="A0A0C2SWN5"/>
<keyword evidence="1" id="KW-0175">Coiled coil</keyword>
<dbReference type="HOGENOM" id="CLU_1981103_0_0_1"/>
<protein>
    <submittedName>
        <fullName evidence="3">Uncharacterized protein</fullName>
    </submittedName>
</protein>
<sequence>MRIEPQTREGQLAEPKQLIQENIRCNESCRSVHDVRSEPDDQQSAGVAELVKHVKVLQRSMQKLKAENAMLRDGRKEQRDLLKILKEFHKQRSEDIKSLLEGASDTRSSSDLPIAIHGSKDGTTRT</sequence>
<gene>
    <name evidence="3" type="ORF">M378DRAFT_9148</name>
</gene>
<proteinExistence type="predicted"/>
<evidence type="ECO:0000313" key="4">
    <source>
        <dbReference type="Proteomes" id="UP000054549"/>
    </source>
</evidence>
<feature type="coiled-coil region" evidence="1">
    <location>
        <begin position="47"/>
        <end position="74"/>
    </location>
</feature>
<accession>A0A0C2SWN5</accession>
<dbReference type="InParanoid" id="A0A0C2SWN5"/>
<evidence type="ECO:0000313" key="3">
    <source>
        <dbReference type="EMBL" id="KIL67890.1"/>
    </source>
</evidence>
<name>A0A0C2SWN5_AMAMK</name>
<evidence type="ECO:0000256" key="1">
    <source>
        <dbReference type="SAM" id="Coils"/>
    </source>
</evidence>
<feature type="region of interest" description="Disordered" evidence="2">
    <location>
        <begin position="100"/>
        <end position="126"/>
    </location>
</feature>